<dbReference type="PANTHER" id="PTHR30106">
    <property type="entry name" value="INNER MEMBRANE PROTEIN YEIH-RELATED"/>
    <property type="match status" value="1"/>
</dbReference>
<organism evidence="8 9">
    <name type="scientific">Neisseria flavescens NRL30031/H210</name>
    <dbReference type="NCBI Taxonomy" id="546264"/>
    <lineage>
        <taxon>Bacteria</taxon>
        <taxon>Pseudomonadati</taxon>
        <taxon>Pseudomonadota</taxon>
        <taxon>Betaproteobacteria</taxon>
        <taxon>Neisseriales</taxon>
        <taxon>Neisseriaceae</taxon>
        <taxon>Neisseria</taxon>
    </lineage>
</organism>
<protein>
    <submittedName>
        <fullName evidence="8">Uncharacterized protein</fullName>
    </submittedName>
</protein>
<feature type="transmembrane region" description="Helical" evidence="7">
    <location>
        <begin position="74"/>
        <end position="94"/>
    </location>
</feature>
<keyword evidence="3" id="KW-1003">Cell membrane</keyword>
<dbReference type="InterPro" id="IPR004630">
    <property type="entry name" value="UPF0324_YeiH-like"/>
</dbReference>
<comment type="similarity">
    <text evidence="2">Belongs to the UPF0324 family.</text>
</comment>
<gene>
    <name evidence="8" type="ORF">NEIFLAOT_01940</name>
</gene>
<keyword evidence="5 7" id="KW-1133">Transmembrane helix</keyword>
<evidence type="ECO:0000256" key="5">
    <source>
        <dbReference type="ARBA" id="ARBA00022989"/>
    </source>
</evidence>
<comment type="caution">
    <text evidence="8">The sequence shown here is derived from an EMBL/GenBank/DDBJ whole genome shotgun (WGS) entry which is preliminary data.</text>
</comment>
<accession>C0EPQ0</accession>
<feature type="transmembrane region" description="Helical" evidence="7">
    <location>
        <begin position="323"/>
        <end position="344"/>
    </location>
</feature>
<dbReference type="NCBIfam" id="TIGR00698">
    <property type="entry name" value="YeiH family putative sulfate export transporter"/>
    <property type="match status" value="1"/>
</dbReference>
<name>C0EPQ0_NEIFL</name>
<evidence type="ECO:0000256" key="4">
    <source>
        <dbReference type="ARBA" id="ARBA00022692"/>
    </source>
</evidence>
<evidence type="ECO:0000256" key="7">
    <source>
        <dbReference type="SAM" id="Phobius"/>
    </source>
</evidence>
<dbReference type="Proteomes" id="UP000004457">
    <property type="component" value="Unassembled WGS sequence"/>
</dbReference>
<feature type="transmembrane region" description="Helical" evidence="7">
    <location>
        <begin position="264"/>
        <end position="283"/>
    </location>
</feature>
<evidence type="ECO:0000256" key="1">
    <source>
        <dbReference type="ARBA" id="ARBA00004651"/>
    </source>
</evidence>
<dbReference type="Pfam" id="PF03601">
    <property type="entry name" value="Cons_hypoth698"/>
    <property type="match status" value="1"/>
</dbReference>
<keyword evidence="4 7" id="KW-0812">Transmembrane</keyword>
<feature type="transmembrane region" description="Helical" evidence="7">
    <location>
        <begin position="231"/>
        <end position="249"/>
    </location>
</feature>
<feature type="transmembrane region" description="Helical" evidence="7">
    <location>
        <begin position="290"/>
        <end position="311"/>
    </location>
</feature>
<dbReference type="eggNOG" id="COG2855">
    <property type="taxonomic scope" value="Bacteria"/>
</dbReference>
<feature type="transmembrane region" description="Helical" evidence="7">
    <location>
        <begin position="163"/>
        <end position="184"/>
    </location>
</feature>
<keyword evidence="9" id="KW-1185">Reference proteome</keyword>
<evidence type="ECO:0000256" key="2">
    <source>
        <dbReference type="ARBA" id="ARBA00007977"/>
    </source>
</evidence>
<dbReference type="GO" id="GO:0005886">
    <property type="term" value="C:plasma membrane"/>
    <property type="evidence" value="ECO:0007669"/>
    <property type="project" value="UniProtKB-SubCell"/>
</dbReference>
<sequence>MIWVLSRKEKMNTRPFYFGLIFIAIIAILANYLGNTDFSHHYHISALIIAILLGMAIGNTIYPQFSTQVEKGVLFAKGTLLRTGIVLYGFRLTFGDIADVGLNAVVTDAIMLISTFFFTALLGIRYLKMDKQLVYLTGAGCSICGAAAVMAAEPVTKAESHKVSVAIAVVVIFGTLAIFTYPLFYTWSQHLINAHQFGIYVGSSVHEVAQVYAIGENIDPIVANTAVISKMIRVMMLAPFLLMLSWLLTRSNGVSENTSHKITIPWFAVLFIGVAIFNSFDLLPKELVKLFVEIDSFLLISSMAALGLTTQASAIKKAGLKPFVLGILTYLWLVVGGFLVNYGISKLI</sequence>
<reference evidence="8 9" key="1">
    <citation type="submission" date="2009-01" db="EMBL/GenBank/DDBJ databases">
        <authorList>
            <person name="Fulton L."/>
            <person name="Clifton S."/>
            <person name="Chinwalla A.T."/>
            <person name="Mitreva M."/>
            <person name="Sodergren E."/>
            <person name="Weinstock G."/>
            <person name="Clifton S."/>
            <person name="Dooling D.J."/>
            <person name="Fulton B."/>
            <person name="Minx P."/>
            <person name="Pepin K.H."/>
            <person name="Johnson M."/>
            <person name="Bhonagiri V."/>
            <person name="Nash W.E."/>
            <person name="Mardis E.R."/>
            <person name="Wilson R.K."/>
        </authorList>
    </citation>
    <scope>NUCLEOTIDE SEQUENCE [LARGE SCALE GENOMIC DNA]</scope>
    <source>
        <strain evidence="8 9">NRL30031/H210</strain>
    </source>
</reference>
<proteinExistence type="inferred from homology"/>
<dbReference type="AlphaFoldDB" id="C0EPQ0"/>
<evidence type="ECO:0000256" key="3">
    <source>
        <dbReference type="ARBA" id="ARBA00022475"/>
    </source>
</evidence>
<dbReference type="InterPro" id="IPR018383">
    <property type="entry name" value="UPF0324_pro"/>
</dbReference>
<evidence type="ECO:0000313" key="9">
    <source>
        <dbReference type="Proteomes" id="UP000004457"/>
    </source>
</evidence>
<evidence type="ECO:0000256" key="6">
    <source>
        <dbReference type="ARBA" id="ARBA00023136"/>
    </source>
</evidence>
<feature type="transmembrane region" description="Helical" evidence="7">
    <location>
        <begin position="16"/>
        <end position="34"/>
    </location>
</feature>
<dbReference type="PANTHER" id="PTHR30106:SF2">
    <property type="entry name" value="UPF0324 INNER MEMBRANE PROTEIN YEIH"/>
    <property type="match status" value="1"/>
</dbReference>
<feature type="transmembrane region" description="Helical" evidence="7">
    <location>
        <begin position="100"/>
        <end position="121"/>
    </location>
</feature>
<feature type="transmembrane region" description="Helical" evidence="7">
    <location>
        <begin position="133"/>
        <end position="151"/>
    </location>
</feature>
<dbReference type="EMBL" id="ACEN01000093">
    <property type="protein sequence ID" value="EEG32984.1"/>
    <property type="molecule type" value="Genomic_DNA"/>
</dbReference>
<comment type="subcellular location">
    <subcellularLocation>
        <location evidence="1">Cell membrane</location>
        <topology evidence="1">Multi-pass membrane protein</topology>
    </subcellularLocation>
</comment>
<feature type="transmembrane region" description="Helical" evidence="7">
    <location>
        <begin position="40"/>
        <end position="62"/>
    </location>
</feature>
<evidence type="ECO:0000313" key="8">
    <source>
        <dbReference type="EMBL" id="EEG32984.1"/>
    </source>
</evidence>
<keyword evidence="6 7" id="KW-0472">Membrane</keyword>